<dbReference type="SUPFAM" id="SSF53383">
    <property type="entry name" value="PLP-dependent transferases"/>
    <property type="match status" value="1"/>
</dbReference>
<dbReference type="HOGENOM" id="CLU_151571_0_0_1"/>
<reference evidence="5" key="1">
    <citation type="journal article" date="2012" name="Nature">
        <title>The tomato genome sequence provides insights into fleshy fruit evolution.</title>
        <authorList>
            <consortium name="Tomato Genome Consortium"/>
        </authorList>
    </citation>
    <scope>NUCLEOTIDE SEQUENCE [LARGE SCALE GENOMIC DNA]</scope>
    <source>
        <strain evidence="5">cv. Heinz 1706</strain>
    </source>
</reference>
<name>K4BS15_SOLLC</name>
<evidence type="ECO:0000313" key="5">
    <source>
        <dbReference type="EnsemblPlants" id="Solyc04g050430.1.1"/>
    </source>
</evidence>
<organism evidence="5">
    <name type="scientific">Solanum lycopersicum</name>
    <name type="common">Tomato</name>
    <name type="synonym">Lycopersicon esculentum</name>
    <dbReference type="NCBI Taxonomy" id="4081"/>
    <lineage>
        <taxon>Eukaryota</taxon>
        <taxon>Viridiplantae</taxon>
        <taxon>Streptophyta</taxon>
        <taxon>Embryophyta</taxon>
        <taxon>Tracheophyta</taxon>
        <taxon>Spermatophyta</taxon>
        <taxon>Magnoliopsida</taxon>
        <taxon>eudicotyledons</taxon>
        <taxon>Gunneridae</taxon>
        <taxon>Pentapetalae</taxon>
        <taxon>asterids</taxon>
        <taxon>lamiids</taxon>
        <taxon>Solanales</taxon>
        <taxon>Solanaceae</taxon>
        <taxon>Solanoideae</taxon>
        <taxon>Solaneae</taxon>
        <taxon>Solanum</taxon>
        <taxon>Solanum subgen. Lycopersicon</taxon>
    </lineage>
</organism>
<evidence type="ECO:0000313" key="6">
    <source>
        <dbReference type="Proteomes" id="UP000004994"/>
    </source>
</evidence>
<dbReference type="SUPFAM" id="SSF46906">
    <property type="entry name" value="Ribosomal protein L11, C-terminal domain"/>
    <property type="match status" value="1"/>
</dbReference>
<dbReference type="eggNOG" id="KOG0886">
    <property type="taxonomic scope" value="Eukaryota"/>
</dbReference>
<comment type="similarity">
    <text evidence="1">Belongs to the universal ribosomal protein uL11 family.</text>
</comment>
<dbReference type="Gramene" id="Solyc04g050430.1.1">
    <property type="protein sequence ID" value="Solyc04g050430.1.1"/>
    <property type="gene ID" value="Solyc04g050430.1"/>
</dbReference>
<dbReference type="PANTHER" id="PTHR11661">
    <property type="entry name" value="60S RIBOSOMAL PROTEIN L12"/>
    <property type="match status" value="1"/>
</dbReference>
<dbReference type="STRING" id="4081.K4BS15"/>
<dbReference type="PaxDb" id="4081-Solyc04g050430.1.1"/>
<dbReference type="AlphaFoldDB" id="K4BS15"/>
<dbReference type="EnsemblPlants" id="Solyc04g050430.1.1">
    <property type="protein sequence ID" value="Solyc04g050430.1.1"/>
    <property type="gene ID" value="Solyc04g050430.1"/>
</dbReference>
<dbReference type="GO" id="GO:0006412">
    <property type="term" value="P:translation"/>
    <property type="evidence" value="ECO:0000318"/>
    <property type="project" value="GO_Central"/>
</dbReference>
<evidence type="ECO:0000256" key="3">
    <source>
        <dbReference type="ARBA" id="ARBA00023274"/>
    </source>
</evidence>
<accession>K4BS15</accession>
<dbReference type="InterPro" id="IPR020783">
    <property type="entry name" value="Ribosomal_uL11_C"/>
</dbReference>
<keyword evidence="3" id="KW-0687">Ribonucleoprotein</keyword>
<keyword evidence="6" id="KW-1185">Reference proteome</keyword>
<dbReference type="InParanoid" id="K4BS15"/>
<sequence length="91" mass="10498">MSIMEMSHCGKEFFSIIQKEESDLRTLLNISDKYTVLFLQGESILVIKALKEPKRERKKMKNIKHNGNISPDVVIEIAKVMQPRSMANDFS</sequence>
<evidence type="ECO:0000256" key="1">
    <source>
        <dbReference type="ARBA" id="ARBA00010537"/>
    </source>
</evidence>
<dbReference type="InterPro" id="IPR000911">
    <property type="entry name" value="Ribosomal_uL11"/>
</dbReference>
<dbReference type="InterPro" id="IPR036769">
    <property type="entry name" value="Ribosomal_uL11_C_sf"/>
</dbReference>
<dbReference type="PhylomeDB" id="K4BS15"/>
<dbReference type="PANTHER" id="PTHR11661:SF2">
    <property type="entry name" value="LARGE RIBOSOMAL SUBUNIT PROTEIN UL11"/>
    <property type="match status" value="1"/>
</dbReference>
<dbReference type="GO" id="GO:0070180">
    <property type="term" value="F:large ribosomal subunit rRNA binding"/>
    <property type="evidence" value="ECO:0000318"/>
    <property type="project" value="GO_Central"/>
</dbReference>
<evidence type="ECO:0000259" key="4">
    <source>
        <dbReference type="Pfam" id="PF00298"/>
    </source>
</evidence>
<dbReference type="GO" id="GO:0022625">
    <property type="term" value="C:cytosolic large ribosomal subunit"/>
    <property type="evidence" value="ECO:0000318"/>
    <property type="project" value="GO_Central"/>
</dbReference>
<evidence type="ECO:0000256" key="2">
    <source>
        <dbReference type="ARBA" id="ARBA00022980"/>
    </source>
</evidence>
<reference evidence="5" key="2">
    <citation type="submission" date="2015-06" db="UniProtKB">
        <authorList>
            <consortium name="EnsemblPlants"/>
        </authorList>
    </citation>
    <scope>IDENTIFICATION</scope>
    <source>
        <strain evidence="5">cv. Heinz 1706</strain>
    </source>
</reference>
<proteinExistence type="inferred from homology"/>
<dbReference type="InterPro" id="IPR015424">
    <property type="entry name" value="PyrdxlP-dep_Trfase"/>
</dbReference>
<dbReference type="Gene3D" id="1.10.10.250">
    <property type="entry name" value="Ribosomal protein L11, C-terminal domain"/>
    <property type="match status" value="1"/>
</dbReference>
<keyword evidence="2" id="KW-0689">Ribosomal protein</keyword>
<dbReference type="Pfam" id="PF00298">
    <property type="entry name" value="Ribosomal_L11"/>
    <property type="match status" value="1"/>
</dbReference>
<feature type="domain" description="Large ribosomal subunit protein uL11 C-terminal" evidence="4">
    <location>
        <begin position="43"/>
        <end position="89"/>
    </location>
</feature>
<protein>
    <recommendedName>
        <fullName evidence="4">Large ribosomal subunit protein uL11 C-terminal domain-containing protein</fullName>
    </recommendedName>
</protein>
<dbReference type="Proteomes" id="UP000004994">
    <property type="component" value="Chromosome 4"/>
</dbReference>
<dbReference type="GO" id="GO:0003735">
    <property type="term" value="F:structural constituent of ribosome"/>
    <property type="evidence" value="ECO:0000318"/>
    <property type="project" value="GO_Central"/>
</dbReference>